<dbReference type="GO" id="GO:0051539">
    <property type="term" value="F:4 iron, 4 sulfur cluster binding"/>
    <property type="evidence" value="ECO:0007669"/>
    <property type="project" value="InterPro"/>
</dbReference>
<dbReference type="SUPFAM" id="SSF140490">
    <property type="entry name" value="Nqo1C-terminal domain-like"/>
    <property type="match status" value="1"/>
</dbReference>
<sequence>MADVIMLTGYLRRKFVYPERENRKMENYMDLTMNRLKLPSGSDVGKVTEELYGDMERRILAGPPGQCPVDLTASFLKLCHAQTCGKCVPCRVGLGQMCNLFDDILKGRGTMATLSLMERTARVIAGTADCTIGSGTAHMVLKALEGFREDFREHVLHNRCLYHLGQPIPCMALCPAGVDVPGYIALTASGRYGDAVRLIRKDNPFPTACALVCEHPCESRCRRNMLDSAVNIRGLKRVAVDMAGYVAPPACAPKTGKKIAVIGGGPSGLSAAFYLQLMGHRTTVFEKRKKLGGMLRYGIPSYRLPRERLQDDIRAILETGVEVRLETAVGGGKGEMPVEELRREYDAVYIAIGAHADKKIGIEGEDAAGVISAVELLRGIGDGYAPELNGKRICVVGGGNVAMDVTRTSIRLGAEKTTVVYRRRKADMTALQEEIESAIAEGAEVMELFAPDYIESDEDGKVAALWASSQIPGPVRDGRPTPVPSGEASVRIECDIIIAAVGQGIESRYFEESGIGARRGVISTQDNGAVSGMDGVFSGGDCSTGPATVIRAIASGKVAAANIDAYLGYDHKIRSDVEIPEPELSDHTLCGRVNMKEREASGRKCDFEIAECGMSLKEAGQEARRCLRCDHFGYGNFKGGRRLEW</sequence>
<dbReference type="PRINTS" id="PR00368">
    <property type="entry name" value="FADPNR"/>
</dbReference>
<evidence type="ECO:0000313" key="2">
    <source>
        <dbReference type="EMBL" id="VYU08825.1"/>
    </source>
</evidence>
<dbReference type="Pfam" id="PF10589">
    <property type="entry name" value="NADH_4Fe-4S"/>
    <property type="match status" value="1"/>
</dbReference>
<evidence type="ECO:0000259" key="1">
    <source>
        <dbReference type="SMART" id="SM00928"/>
    </source>
</evidence>
<dbReference type="InterPro" id="IPR036188">
    <property type="entry name" value="FAD/NAD-bd_sf"/>
</dbReference>
<dbReference type="InterPro" id="IPR023753">
    <property type="entry name" value="FAD/NAD-binding_dom"/>
</dbReference>
<dbReference type="InterPro" id="IPR037207">
    <property type="entry name" value="Nuop51_4Fe4S-bd_sf"/>
</dbReference>
<dbReference type="InterPro" id="IPR019575">
    <property type="entry name" value="Nuop51_4Fe4S-bd"/>
</dbReference>
<dbReference type="Pfam" id="PF14691">
    <property type="entry name" value="Fer4_20"/>
    <property type="match status" value="1"/>
</dbReference>
<organism evidence="2">
    <name type="scientific">Clostridium symbiosum</name>
    <name type="common">Bacteroides symbiosus</name>
    <dbReference type="NCBI Taxonomy" id="1512"/>
    <lineage>
        <taxon>Bacteria</taxon>
        <taxon>Bacillati</taxon>
        <taxon>Bacillota</taxon>
        <taxon>Clostridia</taxon>
        <taxon>Lachnospirales</taxon>
        <taxon>Lachnospiraceae</taxon>
        <taxon>Otoolea</taxon>
    </lineage>
</organism>
<dbReference type="PANTHER" id="PTHR42783">
    <property type="entry name" value="GLUTAMATE SYNTHASE [NADPH] SMALL CHAIN"/>
    <property type="match status" value="1"/>
</dbReference>
<dbReference type="SUPFAM" id="SSF51971">
    <property type="entry name" value="Nucleotide-binding domain"/>
    <property type="match status" value="2"/>
</dbReference>
<dbReference type="AlphaFoldDB" id="A0A6N3BXX7"/>
<dbReference type="NCBIfam" id="NF009410">
    <property type="entry name" value="PRK12771.1"/>
    <property type="match status" value="1"/>
</dbReference>
<dbReference type="Gene3D" id="1.10.1060.10">
    <property type="entry name" value="Alpha-helical ferredoxin"/>
    <property type="match status" value="1"/>
</dbReference>
<dbReference type="SMART" id="SM00928">
    <property type="entry name" value="NADH_4Fe-4S"/>
    <property type="match status" value="1"/>
</dbReference>
<feature type="domain" description="NADH-ubiquinone oxidoreductase 51kDa subunit iron-sulphur binding" evidence="1">
    <location>
        <begin position="69"/>
        <end position="114"/>
    </location>
</feature>
<dbReference type="EMBL" id="CACRUA010000017">
    <property type="protein sequence ID" value="VYU08825.1"/>
    <property type="molecule type" value="Genomic_DNA"/>
</dbReference>
<dbReference type="InterPro" id="IPR009051">
    <property type="entry name" value="Helical_ferredxn"/>
</dbReference>
<dbReference type="EC" id="1.4.1.13" evidence="2"/>
<gene>
    <name evidence="2" type="primary">gltD_1</name>
    <name evidence="2" type="ORF">CSLFYP84_01284</name>
</gene>
<dbReference type="PRINTS" id="PR00469">
    <property type="entry name" value="PNDRDTASEII"/>
</dbReference>
<dbReference type="Gene3D" id="3.50.50.60">
    <property type="entry name" value="FAD/NAD(P)-binding domain"/>
    <property type="match status" value="3"/>
</dbReference>
<name>A0A6N3BXX7_CLOSY</name>
<proteinExistence type="predicted"/>
<accession>A0A6N3BXX7</accession>
<dbReference type="Pfam" id="PF07992">
    <property type="entry name" value="Pyr_redox_2"/>
    <property type="match status" value="1"/>
</dbReference>
<dbReference type="GO" id="GO:0004355">
    <property type="term" value="F:glutamate synthase (NADPH) activity"/>
    <property type="evidence" value="ECO:0007669"/>
    <property type="project" value="UniProtKB-EC"/>
</dbReference>
<protein>
    <submittedName>
        <fullName evidence="2">Glutamate synthase [NADPH] small chain</fullName>
        <ecNumber evidence="2">1.4.1.13</ecNumber>
    </submittedName>
</protein>
<dbReference type="PANTHER" id="PTHR42783:SF3">
    <property type="entry name" value="GLUTAMATE SYNTHASE [NADPH] SMALL CHAIN-RELATED"/>
    <property type="match status" value="1"/>
</dbReference>
<dbReference type="InterPro" id="IPR028261">
    <property type="entry name" value="DPD_II"/>
</dbReference>
<dbReference type="SUPFAM" id="SSF46548">
    <property type="entry name" value="alpha-helical ferredoxin"/>
    <property type="match status" value="1"/>
</dbReference>
<reference evidence="2" key="1">
    <citation type="submission" date="2019-11" db="EMBL/GenBank/DDBJ databases">
        <authorList>
            <person name="Feng L."/>
        </authorList>
    </citation>
    <scope>NUCLEOTIDE SEQUENCE</scope>
    <source>
        <strain evidence="2">CsymbiosumLFYP84</strain>
    </source>
</reference>
<keyword evidence="2" id="KW-0560">Oxidoreductase</keyword>